<dbReference type="InterPro" id="IPR019410">
    <property type="entry name" value="Methyltransf_16"/>
</dbReference>
<evidence type="ECO:0000256" key="4">
    <source>
        <dbReference type="ARBA" id="ARBA00043988"/>
    </source>
</evidence>
<dbReference type="GO" id="GO:0008168">
    <property type="term" value="F:methyltransferase activity"/>
    <property type="evidence" value="ECO:0007669"/>
    <property type="project" value="UniProtKB-KW"/>
</dbReference>
<dbReference type="AlphaFoldDB" id="A0A507ENQ7"/>
<dbReference type="EMBL" id="QEAP01000488">
    <property type="protein sequence ID" value="TPX65442.1"/>
    <property type="molecule type" value="Genomic_DNA"/>
</dbReference>
<gene>
    <name evidence="5" type="ORF">CcCBS67573_g08116</name>
</gene>
<dbReference type="PANTHER" id="PTHR14614">
    <property type="entry name" value="HEPATOCELLULAR CARCINOMA-ASSOCIATED ANTIGEN"/>
    <property type="match status" value="1"/>
</dbReference>
<evidence type="ECO:0000256" key="3">
    <source>
        <dbReference type="ARBA" id="ARBA00022691"/>
    </source>
</evidence>
<comment type="similarity">
    <text evidence="4">Belongs to the methyltransferase superfamily. METTL23 family.</text>
</comment>
<dbReference type="GO" id="GO:0032259">
    <property type="term" value="P:methylation"/>
    <property type="evidence" value="ECO:0007669"/>
    <property type="project" value="UniProtKB-KW"/>
</dbReference>
<sequence length="268" mass="29257">MQAKRVKANSTSTTLAFHARNREQEDTCVKVTVCESVHEPPASHLWPSAIVLARLVWHWRNRIKTSGTVIELGCGTGLPGLLVSRLGLGRHVVLTDQSQASLDLVRESIRRNGLKDVSTACLEWGEFDALNGLLDSLADPVGLILCADVFYDRSCFDALVGVIAVILNREKRKRGGEAPRCLLAYHERSSRRCIQHLLDKWGLAATTIEWRSFGFVDGRVGPGVCLDELGFYEGITVGSIEEGEESGSGWGTGMGSVFVCCIQLASSE</sequence>
<dbReference type="OrthoDB" id="407325at2759"/>
<dbReference type="Pfam" id="PF10294">
    <property type="entry name" value="Methyltransf_16"/>
    <property type="match status" value="1"/>
</dbReference>
<name>A0A507ENQ7_9FUNG</name>
<keyword evidence="2" id="KW-0808">Transferase</keyword>
<evidence type="ECO:0000313" key="5">
    <source>
        <dbReference type="EMBL" id="TPX65442.1"/>
    </source>
</evidence>
<dbReference type="SUPFAM" id="SSF53335">
    <property type="entry name" value="S-adenosyl-L-methionine-dependent methyltransferases"/>
    <property type="match status" value="1"/>
</dbReference>
<evidence type="ECO:0000256" key="2">
    <source>
        <dbReference type="ARBA" id="ARBA00022679"/>
    </source>
</evidence>
<keyword evidence="1" id="KW-0489">Methyltransferase</keyword>
<keyword evidence="6" id="KW-1185">Reference proteome</keyword>
<dbReference type="PANTHER" id="PTHR14614:SF164">
    <property type="entry name" value="HISTONE-ARGININE METHYLTRANSFERASE METTL23"/>
    <property type="match status" value="1"/>
</dbReference>
<dbReference type="CDD" id="cd02440">
    <property type="entry name" value="AdoMet_MTases"/>
    <property type="match status" value="1"/>
</dbReference>
<proteinExistence type="inferred from homology"/>
<reference evidence="5 6" key="1">
    <citation type="journal article" date="2019" name="Sci. Rep.">
        <title>Comparative genomics of chytrid fungi reveal insights into the obligate biotrophic and pathogenic lifestyle of Synchytrium endobioticum.</title>
        <authorList>
            <person name="van de Vossenberg B.T.L.H."/>
            <person name="Warris S."/>
            <person name="Nguyen H.D.T."/>
            <person name="van Gent-Pelzer M.P.E."/>
            <person name="Joly D.L."/>
            <person name="van de Geest H.C."/>
            <person name="Bonants P.J.M."/>
            <person name="Smith D.S."/>
            <person name="Levesque C.A."/>
            <person name="van der Lee T.A.J."/>
        </authorList>
    </citation>
    <scope>NUCLEOTIDE SEQUENCE [LARGE SCALE GENOMIC DNA]</scope>
    <source>
        <strain evidence="5 6">CBS 675.73</strain>
    </source>
</reference>
<accession>A0A507ENQ7</accession>
<comment type="caution">
    <text evidence="5">The sequence shown here is derived from an EMBL/GenBank/DDBJ whole genome shotgun (WGS) entry which is preliminary data.</text>
</comment>
<dbReference type="Proteomes" id="UP000320333">
    <property type="component" value="Unassembled WGS sequence"/>
</dbReference>
<evidence type="ECO:0008006" key="7">
    <source>
        <dbReference type="Google" id="ProtNLM"/>
    </source>
</evidence>
<keyword evidence="3" id="KW-0949">S-adenosyl-L-methionine</keyword>
<protein>
    <recommendedName>
        <fullName evidence="7">Methyltransferase domain-containing protein</fullName>
    </recommendedName>
</protein>
<evidence type="ECO:0000313" key="6">
    <source>
        <dbReference type="Proteomes" id="UP000320333"/>
    </source>
</evidence>
<dbReference type="Gene3D" id="3.40.50.150">
    <property type="entry name" value="Vaccinia Virus protein VP39"/>
    <property type="match status" value="1"/>
</dbReference>
<dbReference type="InterPro" id="IPR029063">
    <property type="entry name" value="SAM-dependent_MTases_sf"/>
</dbReference>
<organism evidence="5 6">
    <name type="scientific">Chytriomyces confervae</name>
    <dbReference type="NCBI Taxonomy" id="246404"/>
    <lineage>
        <taxon>Eukaryota</taxon>
        <taxon>Fungi</taxon>
        <taxon>Fungi incertae sedis</taxon>
        <taxon>Chytridiomycota</taxon>
        <taxon>Chytridiomycota incertae sedis</taxon>
        <taxon>Chytridiomycetes</taxon>
        <taxon>Chytridiales</taxon>
        <taxon>Chytriomycetaceae</taxon>
        <taxon>Chytriomyces</taxon>
    </lineage>
</organism>
<evidence type="ECO:0000256" key="1">
    <source>
        <dbReference type="ARBA" id="ARBA00022603"/>
    </source>
</evidence>